<name>A0ABM8Z0X0_9PROT</name>
<reference evidence="1 2" key="1">
    <citation type="submission" date="2021-10" db="EMBL/GenBank/DDBJ databases">
        <authorList>
            <person name="Koch H."/>
        </authorList>
    </citation>
    <scope>NUCLEOTIDE SEQUENCE [LARGE SCALE GENOMIC DNA]</scope>
    <source>
        <strain evidence="1">6680</strain>
    </source>
</reference>
<dbReference type="Proteomes" id="UP000839052">
    <property type="component" value="Chromosome"/>
</dbReference>
<protein>
    <submittedName>
        <fullName evidence="1">Uncharacterized protein</fullName>
    </submittedName>
</protein>
<dbReference type="EMBL" id="OU912926">
    <property type="protein sequence ID" value="CAG9933520.1"/>
    <property type="molecule type" value="Genomic_DNA"/>
</dbReference>
<proteinExistence type="predicted"/>
<gene>
    <name evidence="1" type="ORF">NTG6680_2271</name>
</gene>
<keyword evidence="2" id="KW-1185">Reference proteome</keyword>
<organism evidence="1 2">
    <name type="scientific">Candidatus Nitrotoga arctica</name>
    <dbReference type="NCBI Taxonomy" id="453162"/>
    <lineage>
        <taxon>Bacteria</taxon>
        <taxon>Pseudomonadati</taxon>
        <taxon>Pseudomonadota</taxon>
        <taxon>Betaproteobacteria</taxon>
        <taxon>Nitrosomonadales</taxon>
        <taxon>Gallionellaceae</taxon>
        <taxon>Candidatus Nitrotoga</taxon>
    </lineage>
</organism>
<sequence length="59" mass="6920">MWRAGKVSQLEIYDIQFNLASRREETIWMKVLWKIEFEDIHVGGRAAGKVVTATKNRKN</sequence>
<accession>A0ABM8Z0X0</accession>
<evidence type="ECO:0000313" key="2">
    <source>
        <dbReference type="Proteomes" id="UP000839052"/>
    </source>
</evidence>
<evidence type="ECO:0000313" key="1">
    <source>
        <dbReference type="EMBL" id="CAG9933520.1"/>
    </source>
</evidence>